<gene>
    <name evidence="1" type="ORF">BegalDRAFT_1477</name>
</gene>
<dbReference type="RefSeq" id="WP_002685224.1">
    <property type="nucleotide sequence ID" value="NZ_JH600070.1"/>
</dbReference>
<protein>
    <submittedName>
        <fullName evidence="1">Uncharacterized protein</fullName>
    </submittedName>
</protein>
<reference evidence="1 2" key="1">
    <citation type="submission" date="2011-11" db="EMBL/GenBank/DDBJ databases">
        <title>Improved High-Quality Draft sequence of Beggiatoa alba B18lD.</title>
        <authorList>
            <consortium name="US DOE Joint Genome Institute"/>
            <person name="Lucas S."/>
            <person name="Han J."/>
            <person name="Lapidus A."/>
            <person name="Cheng J.-F."/>
            <person name="Goodwin L."/>
            <person name="Pitluck S."/>
            <person name="Peters L."/>
            <person name="Mikhailova N."/>
            <person name="Held B."/>
            <person name="Detter J.C."/>
            <person name="Han C."/>
            <person name="Tapia R."/>
            <person name="Land M."/>
            <person name="Hauser L."/>
            <person name="Kyrpides N."/>
            <person name="Ivanova N."/>
            <person name="Pagani I."/>
            <person name="Samuel K."/>
            <person name="Teske A."/>
            <person name="Mueller J."/>
            <person name="Woyke T."/>
        </authorList>
    </citation>
    <scope>NUCLEOTIDE SEQUENCE [LARGE SCALE GENOMIC DNA]</scope>
    <source>
        <strain evidence="1 2">B18LD</strain>
    </source>
</reference>
<dbReference type="AlphaFoldDB" id="I3CFH2"/>
<proteinExistence type="predicted"/>
<evidence type="ECO:0000313" key="1">
    <source>
        <dbReference type="EMBL" id="EIJ42365.1"/>
    </source>
</evidence>
<name>I3CFH2_9GAMM</name>
<accession>I3CFH2</accession>
<dbReference type="EMBL" id="JH600070">
    <property type="protein sequence ID" value="EIJ42365.1"/>
    <property type="molecule type" value="Genomic_DNA"/>
</dbReference>
<sequence length="98" mass="11671">MSRIFIIIDGDVSDCLSYISQCFPRLKINSFYRQNPDVDLSDTYWVFGQGNNAFGQPVAKKRGKFRVWFRFKDLKGLENEQEFIKFLRDKQIPYSLEF</sequence>
<evidence type="ECO:0000313" key="2">
    <source>
        <dbReference type="Proteomes" id="UP000005744"/>
    </source>
</evidence>
<dbReference type="Proteomes" id="UP000005744">
    <property type="component" value="Unassembled WGS sequence"/>
</dbReference>
<dbReference type="STRING" id="395493.BegalDRAFT_1477"/>
<organism evidence="1 2">
    <name type="scientific">Beggiatoa alba B18LD</name>
    <dbReference type="NCBI Taxonomy" id="395493"/>
    <lineage>
        <taxon>Bacteria</taxon>
        <taxon>Pseudomonadati</taxon>
        <taxon>Pseudomonadota</taxon>
        <taxon>Gammaproteobacteria</taxon>
        <taxon>Thiotrichales</taxon>
        <taxon>Thiotrichaceae</taxon>
        <taxon>Beggiatoa</taxon>
    </lineage>
</organism>
<dbReference type="HOGENOM" id="CLU_2328139_0_0_6"/>
<keyword evidence="2" id="KW-1185">Reference proteome</keyword>